<name>A0A7C8ZZL6_OPUST</name>
<dbReference type="EMBL" id="GISG01188750">
    <property type="protein sequence ID" value="MBA4655699.1"/>
    <property type="molecule type" value="Transcribed_RNA"/>
</dbReference>
<reference evidence="2" key="2">
    <citation type="submission" date="2020-07" db="EMBL/GenBank/DDBJ databases">
        <authorList>
            <person name="Vera ALvarez R."/>
            <person name="Arias-Moreno D.M."/>
            <person name="Jimenez-Jacinto V."/>
            <person name="Jimenez-Bremont J.F."/>
            <person name="Swaminathan K."/>
            <person name="Moose S.P."/>
            <person name="Guerrero-Gonzalez M.L."/>
            <person name="Marino-Ramirez L."/>
            <person name="Landsman D."/>
            <person name="Rodriguez-Kessler M."/>
            <person name="Delgado-Sanchez P."/>
        </authorList>
    </citation>
    <scope>NUCLEOTIDE SEQUENCE</scope>
    <source>
        <tissue evidence="2">Cladode</tissue>
    </source>
</reference>
<keyword evidence="1" id="KW-0812">Transmembrane</keyword>
<evidence type="ECO:0000313" key="2">
    <source>
        <dbReference type="EMBL" id="MBA4655699.1"/>
    </source>
</evidence>
<reference evidence="2" key="1">
    <citation type="journal article" date="2013" name="J. Plant Res.">
        <title>Effect of fungi and light on seed germination of three Opuntia species from semiarid lands of central Mexico.</title>
        <authorList>
            <person name="Delgado-Sanchez P."/>
            <person name="Jimenez-Bremont J.F."/>
            <person name="Guerrero-Gonzalez Mde L."/>
            <person name="Flores J."/>
        </authorList>
    </citation>
    <scope>NUCLEOTIDE SEQUENCE</scope>
    <source>
        <tissue evidence="2">Cladode</tissue>
    </source>
</reference>
<evidence type="ECO:0000256" key="1">
    <source>
        <dbReference type="SAM" id="Phobius"/>
    </source>
</evidence>
<sequence>MRQHKKVGGQKTCHLLVVEPGSPAYSIFVLVVLFFLLFSTFLRLRRLSGGRLNFLNFGCSRFLALQKDLEQNTSKDHHNRDQNTNRDIWLLLCLLQQFIDLRPVGFQESDVCHLGQKFKNLLLNA</sequence>
<proteinExistence type="predicted"/>
<feature type="transmembrane region" description="Helical" evidence="1">
    <location>
        <begin position="24"/>
        <end position="44"/>
    </location>
</feature>
<dbReference type="AlphaFoldDB" id="A0A7C8ZZL6"/>
<keyword evidence="1" id="KW-1133">Transmembrane helix</keyword>
<accession>A0A7C8ZZL6</accession>
<protein>
    <submittedName>
        <fullName evidence="2">Uncharacterized protein</fullName>
    </submittedName>
</protein>
<organism evidence="2">
    <name type="scientific">Opuntia streptacantha</name>
    <name type="common">Prickly pear cactus</name>
    <name type="synonym">Opuntia cardona</name>
    <dbReference type="NCBI Taxonomy" id="393608"/>
    <lineage>
        <taxon>Eukaryota</taxon>
        <taxon>Viridiplantae</taxon>
        <taxon>Streptophyta</taxon>
        <taxon>Embryophyta</taxon>
        <taxon>Tracheophyta</taxon>
        <taxon>Spermatophyta</taxon>
        <taxon>Magnoliopsida</taxon>
        <taxon>eudicotyledons</taxon>
        <taxon>Gunneridae</taxon>
        <taxon>Pentapetalae</taxon>
        <taxon>Caryophyllales</taxon>
        <taxon>Cactineae</taxon>
        <taxon>Cactaceae</taxon>
        <taxon>Opuntioideae</taxon>
        <taxon>Opuntia</taxon>
    </lineage>
</organism>
<keyword evidence="1" id="KW-0472">Membrane</keyword>